<dbReference type="AlphaFoldDB" id="A0A8H6Z6H1"/>
<feature type="compositionally biased region" description="Basic and acidic residues" evidence="1">
    <location>
        <begin position="47"/>
        <end position="60"/>
    </location>
</feature>
<evidence type="ECO:0000313" key="3">
    <source>
        <dbReference type="Proteomes" id="UP000620124"/>
    </source>
</evidence>
<feature type="region of interest" description="Disordered" evidence="1">
    <location>
        <begin position="47"/>
        <end position="72"/>
    </location>
</feature>
<evidence type="ECO:0000313" key="2">
    <source>
        <dbReference type="EMBL" id="KAF7371479.1"/>
    </source>
</evidence>
<organism evidence="2 3">
    <name type="scientific">Mycena venus</name>
    <dbReference type="NCBI Taxonomy" id="2733690"/>
    <lineage>
        <taxon>Eukaryota</taxon>
        <taxon>Fungi</taxon>
        <taxon>Dikarya</taxon>
        <taxon>Basidiomycota</taxon>
        <taxon>Agaricomycotina</taxon>
        <taxon>Agaricomycetes</taxon>
        <taxon>Agaricomycetidae</taxon>
        <taxon>Agaricales</taxon>
        <taxon>Marasmiineae</taxon>
        <taxon>Mycenaceae</taxon>
        <taxon>Mycena</taxon>
    </lineage>
</organism>
<reference evidence="2" key="1">
    <citation type="submission" date="2020-05" db="EMBL/GenBank/DDBJ databases">
        <title>Mycena genomes resolve the evolution of fungal bioluminescence.</title>
        <authorList>
            <person name="Tsai I.J."/>
        </authorList>
    </citation>
    <scope>NUCLEOTIDE SEQUENCE</scope>
    <source>
        <strain evidence="2">CCC161011</strain>
    </source>
</reference>
<comment type="caution">
    <text evidence="2">The sequence shown here is derived from an EMBL/GenBank/DDBJ whole genome shotgun (WGS) entry which is preliminary data.</text>
</comment>
<evidence type="ECO:0000256" key="1">
    <source>
        <dbReference type="SAM" id="MobiDB-lite"/>
    </source>
</evidence>
<accession>A0A8H6Z6H1</accession>
<protein>
    <submittedName>
        <fullName evidence="2">Uncharacterized protein</fullName>
    </submittedName>
</protein>
<name>A0A8H6Z6H1_9AGAR</name>
<dbReference type="Proteomes" id="UP000620124">
    <property type="component" value="Unassembled WGS sequence"/>
</dbReference>
<keyword evidence="3" id="KW-1185">Reference proteome</keyword>
<proteinExistence type="predicted"/>
<gene>
    <name evidence="2" type="ORF">MVEN_00002500</name>
</gene>
<dbReference type="EMBL" id="JACAZI010000001">
    <property type="protein sequence ID" value="KAF7371479.1"/>
    <property type="molecule type" value="Genomic_DNA"/>
</dbReference>
<sequence length="90" mass="10358">MSDRPRSAKRSTNFAPMSKTRFKRAFFAPFHHVSTIENALKAHEAREEEKLRRAEEEKLQRPKRSSAVIVSTGWKTPSPRHAVIVACRTI</sequence>